<protein>
    <submittedName>
        <fullName evidence="1">Uncharacterized protein</fullName>
    </submittedName>
</protein>
<evidence type="ECO:0000313" key="2">
    <source>
        <dbReference type="Proteomes" id="UP001345963"/>
    </source>
</evidence>
<accession>A0ABU7B2H9</accession>
<comment type="caution">
    <text evidence="1">The sequence shown here is derived from an EMBL/GenBank/DDBJ whole genome shotgun (WGS) entry which is preliminary data.</text>
</comment>
<keyword evidence="2" id="KW-1185">Reference proteome</keyword>
<proteinExistence type="predicted"/>
<dbReference type="EMBL" id="JAHUTI010039850">
    <property type="protein sequence ID" value="MED6244746.1"/>
    <property type="molecule type" value="Genomic_DNA"/>
</dbReference>
<gene>
    <name evidence="1" type="ORF">ATANTOWER_023127</name>
</gene>
<evidence type="ECO:0000313" key="1">
    <source>
        <dbReference type="EMBL" id="MED6244746.1"/>
    </source>
</evidence>
<reference evidence="1 2" key="1">
    <citation type="submission" date="2021-07" db="EMBL/GenBank/DDBJ databases">
        <authorList>
            <person name="Palmer J.M."/>
        </authorList>
    </citation>
    <scope>NUCLEOTIDE SEQUENCE [LARGE SCALE GENOMIC DNA]</scope>
    <source>
        <strain evidence="1 2">AT_MEX2019</strain>
        <tissue evidence="1">Muscle</tissue>
    </source>
</reference>
<dbReference type="Proteomes" id="UP001345963">
    <property type="component" value="Unassembled WGS sequence"/>
</dbReference>
<name>A0ABU7B2H9_9TELE</name>
<dbReference type="Gene3D" id="6.10.30.30">
    <property type="match status" value="1"/>
</dbReference>
<sequence length="79" mass="8907">MTVSDCGDNRILVSLQIVPQEMAENCFWIKVKEEKFENPDLFAQLSLYFSSQSKVSLYQDKLNLPGASVCMTTSSVLCH</sequence>
<organism evidence="1 2">
    <name type="scientific">Ataeniobius toweri</name>
    <dbReference type="NCBI Taxonomy" id="208326"/>
    <lineage>
        <taxon>Eukaryota</taxon>
        <taxon>Metazoa</taxon>
        <taxon>Chordata</taxon>
        <taxon>Craniata</taxon>
        <taxon>Vertebrata</taxon>
        <taxon>Euteleostomi</taxon>
        <taxon>Actinopterygii</taxon>
        <taxon>Neopterygii</taxon>
        <taxon>Teleostei</taxon>
        <taxon>Neoteleostei</taxon>
        <taxon>Acanthomorphata</taxon>
        <taxon>Ovalentaria</taxon>
        <taxon>Atherinomorphae</taxon>
        <taxon>Cyprinodontiformes</taxon>
        <taxon>Goodeidae</taxon>
        <taxon>Ataeniobius</taxon>
    </lineage>
</organism>